<gene>
    <name evidence="2" type="ORF">M413DRAFT_326064</name>
</gene>
<dbReference type="Proteomes" id="UP000053424">
    <property type="component" value="Unassembled WGS sequence"/>
</dbReference>
<proteinExistence type="predicted"/>
<dbReference type="EMBL" id="KN831814">
    <property type="protein sequence ID" value="KIM35764.1"/>
    <property type="molecule type" value="Genomic_DNA"/>
</dbReference>
<evidence type="ECO:0000256" key="1">
    <source>
        <dbReference type="SAM" id="MobiDB-lite"/>
    </source>
</evidence>
<sequence length="88" mass="10119">MYNKREPKEEIRRPKSRKGSNTRRSTSELQASRTIVTIVRASSRDRVITSRILNAAPQGKKYSTEMNKNAPRCTWRDQKVTRLGSAVL</sequence>
<feature type="compositionally biased region" description="Polar residues" evidence="1">
    <location>
        <begin position="22"/>
        <end position="31"/>
    </location>
</feature>
<feature type="compositionally biased region" description="Basic and acidic residues" evidence="1">
    <location>
        <begin position="1"/>
        <end position="13"/>
    </location>
</feature>
<feature type="region of interest" description="Disordered" evidence="1">
    <location>
        <begin position="1"/>
        <end position="31"/>
    </location>
</feature>
<accession>A0A0C3BUM1</accession>
<dbReference type="HOGENOM" id="CLU_2469353_0_0_1"/>
<reference evidence="3" key="2">
    <citation type="submission" date="2015-01" db="EMBL/GenBank/DDBJ databases">
        <title>Evolutionary Origins and Diversification of the Mycorrhizal Mutualists.</title>
        <authorList>
            <consortium name="DOE Joint Genome Institute"/>
            <consortium name="Mycorrhizal Genomics Consortium"/>
            <person name="Kohler A."/>
            <person name="Kuo A."/>
            <person name="Nagy L.G."/>
            <person name="Floudas D."/>
            <person name="Copeland A."/>
            <person name="Barry K.W."/>
            <person name="Cichocki N."/>
            <person name="Veneault-Fourrey C."/>
            <person name="LaButti K."/>
            <person name="Lindquist E.A."/>
            <person name="Lipzen A."/>
            <person name="Lundell T."/>
            <person name="Morin E."/>
            <person name="Murat C."/>
            <person name="Riley R."/>
            <person name="Ohm R."/>
            <person name="Sun H."/>
            <person name="Tunlid A."/>
            <person name="Henrissat B."/>
            <person name="Grigoriev I.V."/>
            <person name="Hibbett D.S."/>
            <person name="Martin F."/>
        </authorList>
    </citation>
    <scope>NUCLEOTIDE SEQUENCE [LARGE SCALE GENOMIC DNA]</scope>
    <source>
        <strain evidence="3">h7</strain>
    </source>
</reference>
<reference evidence="2 3" key="1">
    <citation type="submission" date="2014-04" db="EMBL/GenBank/DDBJ databases">
        <authorList>
            <consortium name="DOE Joint Genome Institute"/>
            <person name="Kuo A."/>
            <person name="Gay G."/>
            <person name="Dore J."/>
            <person name="Kohler A."/>
            <person name="Nagy L.G."/>
            <person name="Floudas D."/>
            <person name="Copeland A."/>
            <person name="Barry K.W."/>
            <person name="Cichocki N."/>
            <person name="Veneault-Fourrey C."/>
            <person name="LaButti K."/>
            <person name="Lindquist E.A."/>
            <person name="Lipzen A."/>
            <person name="Lundell T."/>
            <person name="Morin E."/>
            <person name="Murat C."/>
            <person name="Sun H."/>
            <person name="Tunlid A."/>
            <person name="Henrissat B."/>
            <person name="Grigoriev I.V."/>
            <person name="Hibbett D.S."/>
            <person name="Martin F."/>
            <person name="Nordberg H.P."/>
            <person name="Cantor M.N."/>
            <person name="Hua S.X."/>
        </authorList>
    </citation>
    <scope>NUCLEOTIDE SEQUENCE [LARGE SCALE GENOMIC DNA]</scope>
    <source>
        <strain evidence="3">h7</strain>
    </source>
</reference>
<keyword evidence="3" id="KW-1185">Reference proteome</keyword>
<evidence type="ECO:0000313" key="2">
    <source>
        <dbReference type="EMBL" id="KIM35764.1"/>
    </source>
</evidence>
<evidence type="ECO:0000313" key="3">
    <source>
        <dbReference type="Proteomes" id="UP000053424"/>
    </source>
</evidence>
<protein>
    <submittedName>
        <fullName evidence="2">Uncharacterized protein</fullName>
    </submittedName>
</protein>
<name>A0A0C3BUM1_HEBCY</name>
<dbReference type="AlphaFoldDB" id="A0A0C3BUM1"/>
<organism evidence="2 3">
    <name type="scientific">Hebeloma cylindrosporum</name>
    <dbReference type="NCBI Taxonomy" id="76867"/>
    <lineage>
        <taxon>Eukaryota</taxon>
        <taxon>Fungi</taxon>
        <taxon>Dikarya</taxon>
        <taxon>Basidiomycota</taxon>
        <taxon>Agaricomycotina</taxon>
        <taxon>Agaricomycetes</taxon>
        <taxon>Agaricomycetidae</taxon>
        <taxon>Agaricales</taxon>
        <taxon>Agaricineae</taxon>
        <taxon>Hymenogastraceae</taxon>
        <taxon>Hebeloma</taxon>
    </lineage>
</organism>